<dbReference type="RefSeq" id="WP_024062706.1">
    <property type="nucleotide sequence ID" value="NZ_CP138632.1"/>
</dbReference>
<reference evidence="2 3" key="2">
    <citation type="submission" date="2024-04" db="EMBL/GenBank/DDBJ databases">
        <title>Na.</title>
        <authorList>
            <person name="Choi B."/>
        </authorList>
    </citation>
    <scope>NUCLEOTIDE SEQUENCE [LARGE SCALE GENOMIC DNA]</scope>
    <source>
        <strain evidence="2 3">UMB0138</strain>
    </source>
</reference>
<accession>A0ABV0I8V5</accession>
<feature type="region of interest" description="Disordered" evidence="1">
    <location>
        <begin position="104"/>
        <end position="137"/>
    </location>
</feature>
<protein>
    <submittedName>
        <fullName evidence="2">YjdF family protein</fullName>
    </submittedName>
</protein>
<proteinExistence type="predicted"/>
<dbReference type="Pfam" id="PF11208">
    <property type="entry name" value="DUF2992"/>
    <property type="match status" value="1"/>
</dbReference>
<evidence type="ECO:0000313" key="3">
    <source>
        <dbReference type="Proteomes" id="UP000234197"/>
    </source>
</evidence>
<keyword evidence="3" id="KW-1185">Reference proteome</keyword>
<name>A0ABV0I8V5_VEIPA</name>
<dbReference type="InterPro" id="IPR016787">
    <property type="entry name" value="UCP021328"/>
</dbReference>
<dbReference type="EMBL" id="PKMC02000004">
    <property type="protein sequence ID" value="MEO9177786.1"/>
    <property type="molecule type" value="Genomic_DNA"/>
</dbReference>
<feature type="compositionally biased region" description="Basic residues" evidence="1">
    <location>
        <begin position="127"/>
        <end position="137"/>
    </location>
</feature>
<evidence type="ECO:0000313" key="2">
    <source>
        <dbReference type="EMBL" id="MEO9177786.1"/>
    </source>
</evidence>
<sequence length="137" mass="16582">METISIRLTVYFEDGFWHGLFEQAYQETYQVCRVTFGQEPKDDEILEILQTQFARLSFSSESTVKQYVKIKNPKRLQRVVKKQVKQKVSSKSKELLQLQYEERKKISKHQSSVQKQFLKQEKFERKQQKRREKHKGH</sequence>
<comment type="caution">
    <text evidence="2">The sequence shown here is derived from an EMBL/GenBank/DDBJ whole genome shotgun (WGS) entry which is preliminary data.</text>
</comment>
<reference evidence="3" key="1">
    <citation type="submission" date="2017-12" db="EMBL/GenBank/DDBJ databases">
        <title>Phylogenetic diversity of female urinary microbiome.</title>
        <authorList>
            <person name="Thomas-White K."/>
            <person name="Wolfe A.J."/>
        </authorList>
    </citation>
    <scope>NUCLEOTIDE SEQUENCE [LARGE SCALE GENOMIC DNA]</scope>
    <source>
        <strain evidence="3">UMB0138</strain>
    </source>
</reference>
<dbReference type="Proteomes" id="UP000234197">
    <property type="component" value="Unassembled WGS sequence"/>
</dbReference>
<gene>
    <name evidence="2" type="ORF">CYJ21_002340</name>
</gene>
<dbReference type="PIRSF" id="PIRSF021328">
    <property type="entry name" value="UCP021328"/>
    <property type="match status" value="1"/>
</dbReference>
<organism evidence="2 3">
    <name type="scientific">Veillonella parvula</name>
    <name type="common">Staphylococcus parvulus</name>
    <dbReference type="NCBI Taxonomy" id="29466"/>
    <lineage>
        <taxon>Bacteria</taxon>
        <taxon>Bacillati</taxon>
        <taxon>Bacillota</taxon>
        <taxon>Negativicutes</taxon>
        <taxon>Veillonellales</taxon>
        <taxon>Veillonellaceae</taxon>
        <taxon>Veillonella</taxon>
    </lineage>
</organism>
<evidence type="ECO:0000256" key="1">
    <source>
        <dbReference type="SAM" id="MobiDB-lite"/>
    </source>
</evidence>